<evidence type="ECO:0000313" key="9">
    <source>
        <dbReference type="Proteomes" id="UP000634805"/>
    </source>
</evidence>
<comment type="function">
    <text evidence="1">Involved in the transposition of the insertion sequence IS5.</text>
</comment>
<dbReference type="PANTHER" id="PTHR35604">
    <property type="entry name" value="TRANSPOSASE INSH FOR INSERTION SEQUENCE ELEMENT IS5A-RELATED"/>
    <property type="match status" value="1"/>
</dbReference>
<dbReference type="NCBIfam" id="NF033581">
    <property type="entry name" value="transpos_IS5_4"/>
    <property type="match status" value="1"/>
</dbReference>
<keyword evidence="3" id="KW-0233">DNA recombination</keyword>
<evidence type="ECO:0000313" key="7">
    <source>
        <dbReference type="EMBL" id="CAD6493296.1"/>
    </source>
</evidence>
<gene>
    <name evidence="7" type="ORF">EMLJLAPB_00488</name>
    <name evidence="8" type="ORF">EMLJLAPB_00516</name>
</gene>
<feature type="compositionally biased region" description="Basic and acidic residues" evidence="4">
    <location>
        <begin position="96"/>
        <end position="117"/>
    </location>
</feature>
<feature type="region of interest" description="Disordered" evidence="4">
    <location>
        <begin position="95"/>
        <end position="117"/>
    </location>
</feature>
<dbReference type="Pfam" id="PF05598">
    <property type="entry name" value="DUF772"/>
    <property type="match status" value="1"/>
</dbReference>
<evidence type="ECO:0000259" key="5">
    <source>
        <dbReference type="Pfam" id="PF01609"/>
    </source>
</evidence>
<dbReference type="AlphaFoldDB" id="A0A811TAL9"/>
<dbReference type="InterPro" id="IPR002559">
    <property type="entry name" value="Transposase_11"/>
</dbReference>
<dbReference type="Pfam" id="PF01609">
    <property type="entry name" value="DDE_Tnp_1"/>
    <property type="match status" value="1"/>
</dbReference>
<dbReference type="PANTHER" id="PTHR35604:SF2">
    <property type="entry name" value="TRANSPOSASE INSH FOR INSERTION SEQUENCE ELEMENT IS5A-RELATED"/>
    <property type="match status" value="1"/>
</dbReference>
<dbReference type="EMBL" id="CAJHIS010000011">
    <property type="protein sequence ID" value="CAD6493381.1"/>
    <property type="molecule type" value="Genomic_DNA"/>
</dbReference>
<feature type="domain" description="Transposase IS4-like" evidence="5">
    <location>
        <begin position="82"/>
        <end position="248"/>
    </location>
</feature>
<protein>
    <recommendedName>
        <fullName evidence="10">Transposase</fullName>
    </recommendedName>
</protein>
<dbReference type="Proteomes" id="UP000634805">
    <property type="component" value="Unassembled WGS sequence"/>
</dbReference>
<evidence type="ECO:0000256" key="2">
    <source>
        <dbReference type="ARBA" id="ARBA00023125"/>
    </source>
</evidence>
<dbReference type="InterPro" id="IPR008490">
    <property type="entry name" value="Transposase_InsH_N"/>
</dbReference>
<evidence type="ECO:0000259" key="6">
    <source>
        <dbReference type="Pfam" id="PF05598"/>
    </source>
</evidence>
<organism evidence="8 9">
    <name type="scientific">Candidatus Argoarchaeum ethanivorans</name>
    <dbReference type="NCBI Taxonomy" id="2608793"/>
    <lineage>
        <taxon>Archaea</taxon>
        <taxon>Methanobacteriati</taxon>
        <taxon>Methanobacteriota</taxon>
        <taxon>Stenosarchaea group</taxon>
        <taxon>Methanomicrobia</taxon>
        <taxon>Methanosarcinales</taxon>
        <taxon>Methanosarcinales incertae sedis</taxon>
        <taxon>GOM Arc I cluster</taxon>
        <taxon>Candidatus Argoarchaeum</taxon>
    </lineage>
</organism>
<evidence type="ECO:0000256" key="1">
    <source>
        <dbReference type="ARBA" id="ARBA00003544"/>
    </source>
</evidence>
<evidence type="ECO:0000313" key="8">
    <source>
        <dbReference type="EMBL" id="CAD6493381.1"/>
    </source>
</evidence>
<evidence type="ECO:0008006" key="10">
    <source>
        <dbReference type="Google" id="ProtNLM"/>
    </source>
</evidence>
<comment type="caution">
    <text evidence="8">The sequence shown here is derived from an EMBL/GenBank/DDBJ whole genome shotgun (WGS) entry which is preliminary data.</text>
</comment>
<keyword evidence="2" id="KW-0238">DNA-binding</keyword>
<evidence type="ECO:0000256" key="3">
    <source>
        <dbReference type="ARBA" id="ARBA00023172"/>
    </source>
</evidence>
<dbReference type="GO" id="GO:0003677">
    <property type="term" value="F:DNA binding"/>
    <property type="evidence" value="ECO:0007669"/>
    <property type="project" value="UniProtKB-KW"/>
</dbReference>
<dbReference type="EMBL" id="CAJHIS010000011">
    <property type="protein sequence ID" value="CAD6493296.1"/>
    <property type="molecule type" value="Genomic_DNA"/>
</dbReference>
<dbReference type="InterPro" id="IPR047959">
    <property type="entry name" value="Transpos_IS5"/>
</dbReference>
<evidence type="ECO:0000256" key="4">
    <source>
        <dbReference type="SAM" id="MobiDB-lite"/>
    </source>
</evidence>
<proteinExistence type="predicted"/>
<accession>A0A811TAL9</accession>
<dbReference type="GO" id="GO:0004803">
    <property type="term" value="F:transposase activity"/>
    <property type="evidence" value="ECO:0007669"/>
    <property type="project" value="InterPro"/>
</dbReference>
<reference evidence="8" key="1">
    <citation type="submission" date="2020-10" db="EMBL/GenBank/DDBJ databases">
        <authorList>
            <person name="Hahn C.J."/>
            <person name="Laso-Perez R."/>
            <person name="Vulcano F."/>
            <person name="Vaziourakis K.-M."/>
            <person name="Stokke R."/>
            <person name="Steen I.H."/>
            <person name="Teske A."/>
            <person name="Boetius A."/>
            <person name="Liebeke M."/>
            <person name="Amann R."/>
            <person name="Knittel K."/>
        </authorList>
    </citation>
    <scope>NUCLEOTIDE SEQUENCE</scope>
    <source>
        <strain evidence="8">Gfbio:e3339647-f889-4370-9287-4fb5cb688e4c:AG392D22_GoMArc1</strain>
    </source>
</reference>
<sequence>MDAVMMIKMLVLQQWYGLPDPELERQATDRISFRKFLGFPDNIPDFSTVWRFRDRLIETGKDKEIWEEFQRQLDTQGLRVKKGVIQDATFITADPGHAKADKPRGDEAKTRRSKDGTWAKKNRKSYFGYKLHSKMDTEHGLIRDIKTTTASLHDSQVDLSAEGEVVYRDKGYFGAPTKGYDATMKRATRGHPLNIREELRNKRISRKRSPGERPYAVIKSVFNSGHVRVTTVARVAVKMIFTAFAFNLYHLATIKRREMA</sequence>
<feature type="domain" description="Transposase InsH N-terminal" evidence="6">
    <location>
        <begin position="2"/>
        <end position="55"/>
    </location>
</feature>
<dbReference type="GO" id="GO:0006313">
    <property type="term" value="P:DNA transposition"/>
    <property type="evidence" value="ECO:0007669"/>
    <property type="project" value="InterPro"/>
</dbReference>
<name>A0A811TAL9_9EURY</name>